<gene>
    <name evidence="2" type="ORF">SDC9_208352</name>
</gene>
<feature type="compositionally biased region" description="Basic and acidic residues" evidence="1">
    <location>
        <begin position="17"/>
        <end position="38"/>
    </location>
</feature>
<feature type="region of interest" description="Disordered" evidence="1">
    <location>
        <begin position="1"/>
        <end position="42"/>
    </location>
</feature>
<comment type="caution">
    <text evidence="2">The sequence shown here is derived from an EMBL/GenBank/DDBJ whole genome shotgun (WGS) entry which is preliminary data.</text>
</comment>
<dbReference type="EMBL" id="VSSQ01136138">
    <property type="protein sequence ID" value="MPN60623.1"/>
    <property type="molecule type" value="Genomic_DNA"/>
</dbReference>
<evidence type="ECO:0000256" key="1">
    <source>
        <dbReference type="SAM" id="MobiDB-lite"/>
    </source>
</evidence>
<accession>A0A645JLV7</accession>
<proteinExistence type="predicted"/>
<dbReference type="AlphaFoldDB" id="A0A645JLV7"/>
<protein>
    <submittedName>
        <fullName evidence="2">Uncharacterized protein</fullName>
    </submittedName>
</protein>
<name>A0A645JLV7_9ZZZZ</name>
<reference evidence="2" key="1">
    <citation type="submission" date="2019-08" db="EMBL/GenBank/DDBJ databases">
        <authorList>
            <person name="Kucharzyk K."/>
            <person name="Murdoch R.W."/>
            <person name="Higgins S."/>
            <person name="Loffler F."/>
        </authorList>
    </citation>
    <scope>NUCLEOTIDE SEQUENCE</scope>
</reference>
<organism evidence="2">
    <name type="scientific">bioreactor metagenome</name>
    <dbReference type="NCBI Taxonomy" id="1076179"/>
    <lineage>
        <taxon>unclassified sequences</taxon>
        <taxon>metagenomes</taxon>
        <taxon>ecological metagenomes</taxon>
    </lineage>
</organism>
<sequence length="69" mass="7803">MRVRHQSERPATLVGRVVEHDRPRLRDPDRGGRDHAVDRVQFGPGQRRVVVVDGDARRLDGLPPGLLHP</sequence>
<evidence type="ECO:0000313" key="2">
    <source>
        <dbReference type="EMBL" id="MPN60623.1"/>
    </source>
</evidence>